<evidence type="ECO:0000313" key="2">
    <source>
        <dbReference type="Proteomes" id="UP001387293"/>
    </source>
</evidence>
<proteinExistence type="predicted"/>
<evidence type="ECO:0000313" key="1">
    <source>
        <dbReference type="EMBL" id="MEI9410373.1"/>
    </source>
</evidence>
<dbReference type="SUPFAM" id="SSF52096">
    <property type="entry name" value="ClpP/crotonase"/>
    <property type="match status" value="1"/>
</dbReference>
<keyword evidence="2" id="KW-1185">Reference proteome</keyword>
<dbReference type="InterPro" id="IPR029045">
    <property type="entry name" value="ClpP/crotonase-like_dom_sf"/>
</dbReference>
<protein>
    <recommendedName>
        <fullName evidence="3">Periplasmic protein-like protein</fullName>
    </recommendedName>
</protein>
<dbReference type="Gene3D" id="3.90.226.10">
    <property type="entry name" value="2-enoyl-CoA Hydratase, Chain A, domain 1"/>
    <property type="match status" value="1"/>
</dbReference>
<dbReference type="Proteomes" id="UP001387293">
    <property type="component" value="Unassembled WGS sequence"/>
</dbReference>
<organism evidence="1 2">
    <name type="scientific">Mesorhizobium salmacidum</name>
    <dbReference type="NCBI Taxonomy" id="3015171"/>
    <lineage>
        <taxon>Bacteria</taxon>
        <taxon>Pseudomonadati</taxon>
        <taxon>Pseudomonadota</taxon>
        <taxon>Alphaproteobacteria</taxon>
        <taxon>Hyphomicrobiales</taxon>
        <taxon>Phyllobacteriaceae</taxon>
        <taxon>Mesorhizobium</taxon>
    </lineage>
</organism>
<accession>A0ABU8KZM5</accession>
<comment type="caution">
    <text evidence="1">The sequence shown here is derived from an EMBL/GenBank/DDBJ whole genome shotgun (WGS) entry which is preliminary data.</text>
</comment>
<dbReference type="RefSeq" id="WP_337107167.1">
    <property type="nucleotide sequence ID" value="NZ_JAPYKS010000011.1"/>
</dbReference>
<evidence type="ECO:0008006" key="3">
    <source>
        <dbReference type="Google" id="ProtNLM"/>
    </source>
</evidence>
<reference evidence="1 2" key="1">
    <citation type="submission" date="2022-12" db="EMBL/GenBank/DDBJ databases">
        <authorList>
            <person name="Muema E."/>
        </authorList>
    </citation>
    <scope>NUCLEOTIDE SEQUENCE [LARGE SCALE GENOMIC DNA]</scope>
    <source>
        <strain evidence="2">1326</strain>
    </source>
</reference>
<dbReference type="EMBL" id="JAPYKS010000011">
    <property type="protein sequence ID" value="MEI9410373.1"/>
    <property type="molecule type" value="Genomic_DNA"/>
</dbReference>
<name>A0ABU8KZM5_9HYPH</name>
<gene>
    <name evidence="1" type="ORF">O7A60_16530</name>
</gene>
<sequence length="550" mass="58707">MVPRRCFDGKAWRLWALVCLVVVMLLPVLTARAEDGPPDIPSMRFVVVRSNAPGCEPNCPEWISADGTIAAGTPALLKRTLKALKGRQLPVVVNSPGGNVDAALALGRMIRKNKLDVAVGVTVFSGCQPEIENCKDNKGKSADYFGIVHDDGAMCNSACPLMFSGGVRRVIGDFGYLGVHQITTTYHREKLLYRTTYRIVNGEKKIISTKVVSRKNAGSYKTYEMSRAVEKTLSAYLREMGIGDGVLEIMKATPASEIRQIPLDAMLTMKLVTSRDAVDLLTTASLCGLGQPATNCREIAGPANKTTPSAALKPMTAVPVQPDAAKAGGDMRFVVVRGSNPLCNPDCPEWISAEGPITGQTPQKLRQLLATLGNWRLPIVISSRGGDLSSALAMGRLIHERKLDIAVARTDFVDCDPGVWNCLATEGAYAGLSIDAGAECDSACALVVAGGARRLVGPRARLSLYPMGQKLVIKAYFDEMAIGPALFAAVVRRSAEEQLDPDMMRRVGLTTGPQSVDALTGSTICKTVAKPDNCRGLPAANAQADAPARL</sequence>